<dbReference type="GO" id="GO:0003677">
    <property type="term" value="F:DNA binding"/>
    <property type="evidence" value="ECO:0007669"/>
    <property type="project" value="UniProtKB-KW"/>
</dbReference>
<evidence type="ECO:0000313" key="6">
    <source>
        <dbReference type="EMBL" id="OZI67414.1"/>
    </source>
</evidence>
<dbReference type="Proteomes" id="UP000215767">
    <property type="component" value="Unassembled WGS sequence"/>
</dbReference>
<evidence type="ECO:0000256" key="4">
    <source>
        <dbReference type="ARBA" id="ARBA00023163"/>
    </source>
</evidence>
<evidence type="ECO:0000313" key="7">
    <source>
        <dbReference type="Proteomes" id="UP000215767"/>
    </source>
</evidence>
<dbReference type="InterPro" id="IPR005119">
    <property type="entry name" value="LysR_subst-bd"/>
</dbReference>
<keyword evidence="4" id="KW-0804">Transcription</keyword>
<dbReference type="PRINTS" id="PR00039">
    <property type="entry name" value="HTHLYSR"/>
</dbReference>
<comment type="caution">
    <text evidence="6">The sequence shown here is derived from an EMBL/GenBank/DDBJ whole genome shotgun (WGS) entry which is preliminary data.</text>
</comment>
<dbReference type="InterPro" id="IPR050950">
    <property type="entry name" value="HTH-type_LysR_regulators"/>
</dbReference>
<keyword evidence="2" id="KW-0805">Transcription regulation</keyword>
<dbReference type="EMBL" id="NEVS01000001">
    <property type="protein sequence ID" value="OZI67414.1"/>
    <property type="molecule type" value="Genomic_DNA"/>
</dbReference>
<dbReference type="SUPFAM" id="SSF53850">
    <property type="entry name" value="Periplasmic binding protein-like II"/>
    <property type="match status" value="1"/>
</dbReference>
<dbReference type="InterPro" id="IPR000847">
    <property type="entry name" value="LysR_HTH_N"/>
</dbReference>
<name>A0A261UZU8_9BORD</name>
<dbReference type="AlphaFoldDB" id="A0A261UZU8"/>
<dbReference type="InterPro" id="IPR036388">
    <property type="entry name" value="WH-like_DNA-bd_sf"/>
</dbReference>
<dbReference type="OrthoDB" id="8675247at2"/>
<evidence type="ECO:0000256" key="2">
    <source>
        <dbReference type="ARBA" id="ARBA00023015"/>
    </source>
</evidence>
<organism evidence="6 7">
    <name type="scientific">Bordetella genomosp. 11</name>
    <dbReference type="NCBI Taxonomy" id="1416808"/>
    <lineage>
        <taxon>Bacteria</taxon>
        <taxon>Pseudomonadati</taxon>
        <taxon>Pseudomonadota</taxon>
        <taxon>Betaproteobacteria</taxon>
        <taxon>Burkholderiales</taxon>
        <taxon>Alcaligenaceae</taxon>
        <taxon>Bordetella</taxon>
    </lineage>
</organism>
<sequence>MASLNAIDLEGLRGFVAVARHASFQLATGELNISAPALTRRIQRLETAIGAPLFERTTRRVQLTPIGELLLPRARGILDDLEQALSAIDDRLASRSGQLSLACIPTATRLLLPHILRSFHEQRPQTRIRIVEANVAGVMSAVLDGSVDFGVTLQTRTAEGLAFDALLTEPFLLACPADHPLAERGPVSWNDLKPYRLIVSEPGSGNRAVLEQALRKWRWQRDHLVEIDHLTSALGLVEAGLGISVVPLSALPDSPDARLAIRALTGPEVRRTLGLLRRRAIPLGPVAQQFRRTVRQLAPVLETQTRERGARFLTV</sequence>
<feature type="domain" description="HTH lysR-type" evidence="5">
    <location>
        <begin position="7"/>
        <end position="64"/>
    </location>
</feature>
<dbReference type="SUPFAM" id="SSF46785">
    <property type="entry name" value="Winged helix' DNA-binding domain"/>
    <property type="match status" value="1"/>
</dbReference>
<comment type="similarity">
    <text evidence="1">Belongs to the LysR transcriptional regulatory family.</text>
</comment>
<dbReference type="GO" id="GO:0005829">
    <property type="term" value="C:cytosol"/>
    <property type="evidence" value="ECO:0007669"/>
    <property type="project" value="TreeGrafter"/>
</dbReference>
<dbReference type="InterPro" id="IPR036390">
    <property type="entry name" value="WH_DNA-bd_sf"/>
</dbReference>
<dbReference type="GO" id="GO:0003700">
    <property type="term" value="F:DNA-binding transcription factor activity"/>
    <property type="evidence" value="ECO:0007669"/>
    <property type="project" value="InterPro"/>
</dbReference>
<dbReference type="Pfam" id="PF00126">
    <property type="entry name" value="HTH_1"/>
    <property type="match status" value="1"/>
</dbReference>
<dbReference type="PROSITE" id="PS50931">
    <property type="entry name" value="HTH_LYSR"/>
    <property type="match status" value="1"/>
</dbReference>
<dbReference type="PANTHER" id="PTHR30419">
    <property type="entry name" value="HTH-TYPE TRANSCRIPTIONAL REGULATOR YBHD"/>
    <property type="match status" value="1"/>
</dbReference>
<protein>
    <submittedName>
        <fullName evidence="6">LysR family transcriptional regulator</fullName>
    </submittedName>
</protein>
<dbReference type="CDD" id="cd08440">
    <property type="entry name" value="PBP2_LTTR_like_4"/>
    <property type="match status" value="1"/>
</dbReference>
<dbReference type="PANTHER" id="PTHR30419:SF8">
    <property type="entry name" value="NITROGEN ASSIMILATION TRANSCRIPTIONAL ACTIVATOR-RELATED"/>
    <property type="match status" value="1"/>
</dbReference>
<dbReference type="Gene3D" id="3.40.190.10">
    <property type="entry name" value="Periplasmic binding protein-like II"/>
    <property type="match status" value="2"/>
</dbReference>
<evidence type="ECO:0000256" key="1">
    <source>
        <dbReference type="ARBA" id="ARBA00009437"/>
    </source>
</evidence>
<evidence type="ECO:0000259" key="5">
    <source>
        <dbReference type="PROSITE" id="PS50931"/>
    </source>
</evidence>
<reference evidence="7" key="1">
    <citation type="submission" date="2017-05" db="EMBL/GenBank/DDBJ databases">
        <title>Complete and WGS of Bordetella genogroups.</title>
        <authorList>
            <person name="Spilker T."/>
            <person name="Lipuma J."/>
        </authorList>
    </citation>
    <scope>NUCLEOTIDE SEQUENCE [LARGE SCALE GENOMIC DNA]</scope>
    <source>
        <strain evidence="7">AU8856</strain>
    </source>
</reference>
<accession>A0A261UZU8</accession>
<keyword evidence="7" id="KW-1185">Reference proteome</keyword>
<gene>
    <name evidence="6" type="ORF">CAL28_03980</name>
</gene>
<proteinExistence type="inferred from homology"/>
<keyword evidence="3" id="KW-0238">DNA-binding</keyword>
<dbReference type="FunFam" id="1.10.10.10:FF:000001">
    <property type="entry name" value="LysR family transcriptional regulator"/>
    <property type="match status" value="1"/>
</dbReference>
<dbReference type="Gene3D" id="1.10.10.10">
    <property type="entry name" value="Winged helix-like DNA-binding domain superfamily/Winged helix DNA-binding domain"/>
    <property type="match status" value="1"/>
</dbReference>
<evidence type="ECO:0000256" key="3">
    <source>
        <dbReference type="ARBA" id="ARBA00023125"/>
    </source>
</evidence>
<dbReference type="Pfam" id="PF03466">
    <property type="entry name" value="LysR_substrate"/>
    <property type="match status" value="1"/>
</dbReference>